<comment type="subcellular location">
    <subcellularLocation>
        <location evidence="1">Secreted</location>
    </subcellularLocation>
</comment>
<dbReference type="SUPFAM" id="SSF50985">
    <property type="entry name" value="RCC1/BLIP-II"/>
    <property type="match status" value="1"/>
</dbReference>
<organism evidence="6 7">
    <name type="scientific">Cohnella hashimotonis</name>
    <dbReference type="NCBI Taxonomy" id="2826895"/>
    <lineage>
        <taxon>Bacteria</taxon>
        <taxon>Bacillati</taxon>
        <taxon>Bacillota</taxon>
        <taxon>Bacilli</taxon>
        <taxon>Bacillales</taxon>
        <taxon>Paenibacillaceae</taxon>
        <taxon>Cohnella</taxon>
    </lineage>
</organism>
<feature type="domain" description="SLH" evidence="5">
    <location>
        <begin position="1270"/>
        <end position="1329"/>
    </location>
</feature>
<reference evidence="6" key="1">
    <citation type="submission" date="2023-04" db="EMBL/GenBank/DDBJ databases">
        <title>Comparative genomic analysis of Cohnella hashimotonis sp. nov., isolated from the International Space Station.</title>
        <authorList>
            <person name="Venkateswaran K."/>
            <person name="Simpson A."/>
        </authorList>
    </citation>
    <scope>NUCLEOTIDE SEQUENCE</scope>
    <source>
        <strain evidence="6">F6_2S_P_1</strain>
    </source>
</reference>
<dbReference type="PROSITE" id="PS00626">
    <property type="entry name" value="RCC1_2"/>
    <property type="match status" value="2"/>
</dbReference>
<dbReference type="Proteomes" id="UP001161691">
    <property type="component" value="Unassembled WGS sequence"/>
</dbReference>
<feature type="domain" description="SLH" evidence="5">
    <location>
        <begin position="1199"/>
        <end position="1262"/>
    </location>
</feature>
<dbReference type="InterPro" id="IPR001119">
    <property type="entry name" value="SLH_dom"/>
</dbReference>
<keyword evidence="2" id="KW-0964">Secreted</keyword>
<dbReference type="EMBL" id="JAGRPV010000001">
    <property type="protein sequence ID" value="MDI4643544.1"/>
    <property type="molecule type" value="Genomic_DNA"/>
</dbReference>
<dbReference type="PROSITE" id="PS50012">
    <property type="entry name" value="RCC1_3"/>
    <property type="match status" value="1"/>
</dbReference>
<evidence type="ECO:0000256" key="3">
    <source>
        <dbReference type="ARBA" id="ARBA00022729"/>
    </source>
</evidence>
<gene>
    <name evidence="6" type="ORF">KB449_01170</name>
</gene>
<keyword evidence="3 4" id="KW-0732">Signal</keyword>
<evidence type="ECO:0000313" key="7">
    <source>
        <dbReference type="Proteomes" id="UP001161691"/>
    </source>
</evidence>
<accession>A0ABT6T9U9</accession>
<evidence type="ECO:0000313" key="6">
    <source>
        <dbReference type="EMBL" id="MDI4643544.1"/>
    </source>
</evidence>
<proteinExistence type="predicted"/>
<feature type="chain" id="PRO_5047492101" evidence="4">
    <location>
        <begin position="32"/>
        <end position="1329"/>
    </location>
</feature>
<evidence type="ECO:0000256" key="4">
    <source>
        <dbReference type="SAM" id="SignalP"/>
    </source>
</evidence>
<dbReference type="Gene3D" id="2.130.10.30">
    <property type="entry name" value="Regulator of chromosome condensation 1/beta-lactamase-inhibitor protein II"/>
    <property type="match status" value="2"/>
</dbReference>
<dbReference type="Pfam" id="PF13540">
    <property type="entry name" value="RCC1_2"/>
    <property type="match status" value="1"/>
</dbReference>
<dbReference type="NCBIfam" id="NF033679">
    <property type="entry name" value="DNRLRE_dom"/>
    <property type="match status" value="1"/>
</dbReference>
<feature type="domain" description="SLH" evidence="5">
    <location>
        <begin position="1139"/>
        <end position="1198"/>
    </location>
</feature>
<dbReference type="PROSITE" id="PS51272">
    <property type="entry name" value="SLH"/>
    <property type="match status" value="3"/>
</dbReference>
<dbReference type="InterPro" id="IPR051465">
    <property type="entry name" value="Cell_Envelope_Struct_Comp"/>
</dbReference>
<sequence length="1329" mass="139031">MKVRSMFRLLSQIKLQLLLAVALAIPPIAMAGTASAESDSSGTFSGTLLASCEYKSDMEDGHTTASCPNAISIGANEESSFAGVLKFDLSGLGATVLEADLKLYVTANNADEEAGPELTIYQHDGNWTEPTTGAAAWPSYGSGLHARAVAVTAKDGAWMTFNIASLVRDSINKGKTELVLVLANMRWDAGGQRIFQFESSGTNRPQLDISYTTSSVQLPVPHARIAAGDGFTLSLQDDGTVKAYGWINGRKIDVPDNLTGVHSVYASNSCGYAIKAGGSVVALGDGCTVPVEVPNGNVVGLALDGNTSAVLKNDGTLITWGGYAFPEEWGMTYAPFKSISGGNSHVSALTWDGDVVSWGSASMGATSVPEDLPETAVIASGINHTLALLPNGTLRWWGPYYLEPIPDDLTDVAAIDANDNFSVAVKTDGSVVVWGDGGRLQPPAGLGGVIAVAAGRSHIIALKSDGTLVGWGNNQHGETITPAPYVSGLSWSAGSEIGTTKAVIADGSLDDENYGELTLKYRIGAPGSVRHPYAGEDPADLGYDTELHDGDELTVPSGQHVYVMAEYEEKDEYDNTPTGIWKVAYWSEADPVVAAAPPEAPSVSADDASNTIVGLTTAMEFQVDDGAYVRYDGTNAPDLSGTHTVKVRVAADPGTGTPAGAAATLSFTTNPPAPEAPSVSANDAANTIVGLTTAMEFQVDDGTYVRYDGTNAPDLSGTHTVKVRVAADPATGTPAGAAATLNFTTNPPAPEAPSVSADDASNTIVGLTTAMEFQVDDGAYVRFDGTNAPDLSGTHTVKVRVAADPATGTPAGAAATLSFTTNPPAPEAPSVSANDAANTIVGLTTAMEFQVDDGTYVRYDGTNAPDLTGAHTVKVRVAADPATGTPAGAAATLSFTTSSTYESPTSTPSAPQNQGVDVLVNGKVESIGAATTSTRSSQTVTTVIVDEGKLEQKLAAEGQKAVLTIPVNKKSDVVIGQLSGRMVQSMEQKQAIIEIKTDHATYTIPARQINISAISEQLGKTIGLQDITIQIEVAAPNEDTVKRVERSAKNGGFSVVVPSVDFVIRAVYGDQKIELTRFEAYVERTIAIPDGIDPSKITTGIVVEPDGAVRHVPTQIVVTGNQYFAKINSLTNSTYSLVYNPITFNDVERHWAKTEVNDMGSRMVVDGNGNGLFNPDQAITRAEFSAIMVRGLGLKLADSATAFSDVKSTDWFSGAVQTLYQYKLIDGFEDGTFRPADTITREQAMKIIAQAMLLTDLKSKLSFEGSAEALRPFTDGNTTADWAKDSVADVIQAGIVSGRSSTSLAPKANISRAEVAVMIRKLLQTSGLI</sequence>
<dbReference type="Pfam" id="PF24517">
    <property type="entry name" value="CBM96"/>
    <property type="match status" value="1"/>
</dbReference>
<dbReference type="InterPro" id="IPR055372">
    <property type="entry name" value="CBM96"/>
</dbReference>
<comment type="caution">
    <text evidence="6">The sequence shown here is derived from an EMBL/GenBank/DDBJ whole genome shotgun (WGS) entry which is preliminary data.</text>
</comment>
<evidence type="ECO:0000259" key="5">
    <source>
        <dbReference type="PROSITE" id="PS51272"/>
    </source>
</evidence>
<dbReference type="Pfam" id="PF00395">
    <property type="entry name" value="SLH"/>
    <property type="match status" value="3"/>
</dbReference>
<keyword evidence="7" id="KW-1185">Reference proteome</keyword>
<evidence type="ECO:0000256" key="1">
    <source>
        <dbReference type="ARBA" id="ARBA00004613"/>
    </source>
</evidence>
<name>A0ABT6T9U9_9BACL</name>
<feature type="signal peptide" evidence="4">
    <location>
        <begin position="1"/>
        <end position="31"/>
    </location>
</feature>
<evidence type="ECO:0000256" key="2">
    <source>
        <dbReference type="ARBA" id="ARBA00022525"/>
    </source>
</evidence>
<protein>
    <submittedName>
        <fullName evidence="6">S-layer homology domain-containing protein</fullName>
    </submittedName>
</protein>
<dbReference type="PANTHER" id="PTHR43308">
    <property type="entry name" value="OUTER MEMBRANE PROTEIN ALPHA-RELATED"/>
    <property type="match status" value="1"/>
</dbReference>
<dbReference type="RefSeq" id="WP_282906600.1">
    <property type="nucleotide sequence ID" value="NZ_JAGRPV010000001.1"/>
</dbReference>
<dbReference type="PANTHER" id="PTHR43308:SF5">
    <property type="entry name" value="S-LAYER PROTEIN _ PEPTIDOGLYCAN ENDO-BETA-N-ACETYLGLUCOSAMINIDASE"/>
    <property type="match status" value="1"/>
</dbReference>
<dbReference type="InterPro" id="IPR009091">
    <property type="entry name" value="RCC1/BLIP-II"/>
</dbReference>
<dbReference type="InterPro" id="IPR000408">
    <property type="entry name" value="Reg_chr_condens"/>
</dbReference>